<evidence type="ECO:0000259" key="14">
    <source>
        <dbReference type="Pfam" id="PF10509"/>
    </source>
</evidence>
<organism evidence="15 16">
    <name type="scientific">Flagellimonas nanhaiensis</name>
    <dbReference type="NCBI Taxonomy" id="2292706"/>
    <lineage>
        <taxon>Bacteria</taxon>
        <taxon>Pseudomonadati</taxon>
        <taxon>Bacteroidota</taxon>
        <taxon>Flavobacteriia</taxon>
        <taxon>Flavobacteriales</taxon>
        <taxon>Flavobacteriaceae</taxon>
        <taxon>Flagellimonas</taxon>
    </lineage>
</organism>
<dbReference type="InterPro" id="IPR036554">
    <property type="entry name" value="GHMP_kinase_C_sf"/>
</dbReference>
<feature type="domain" description="Galactokinase N-terminal" evidence="14">
    <location>
        <begin position="5"/>
        <end position="39"/>
    </location>
</feature>
<dbReference type="Pfam" id="PF08544">
    <property type="entry name" value="GHMP_kinases_C"/>
    <property type="match status" value="1"/>
</dbReference>
<dbReference type="InterPro" id="IPR013750">
    <property type="entry name" value="GHMP_kinase_C_dom"/>
</dbReference>
<proteinExistence type="inferred from homology"/>
<dbReference type="SUPFAM" id="SSF54211">
    <property type="entry name" value="Ribosomal protein S5 domain 2-like"/>
    <property type="match status" value="1"/>
</dbReference>
<evidence type="ECO:0000256" key="8">
    <source>
        <dbReference type="ARBA" id="ARBA00022842"/>
    </source>
</evidence>
<evidence type="ECO:0000256" key="6">
    <source>
        <dbReference type="ARBA" id="ARBA00022777"/>
    </source>
</evidence>
<dbReference type="PANTHER" id="PTHR10457:SF7">
    <property type="entry name" value="GALACTOKINASE-RELATED"/>
    <property type="match status" value="1"/>
</dbReference>
<evidence type="ECO:0000259" key="12">
    <source>
        <dbReference type="Pfam" id="PF00288"/>
    </source>
</evidence>
<dbReference type="AlphaFoldDB" id="A0A371JP66"/>
<evidence type="ECO:0000256" key="2">
    <source>
        <dbReference type="ARBA" id="ARBA00022490"/>
    </source>
</evidence>
<evidence type="ECO:0000313" key="16">
    <source>
        <dbReference type="Proteomes" id="UP000261828"/>
    </source>
</evidence>
<gene>
    <name evidence="15" type="primary">galK</name>
    <name evidence="15" type="ORF">DX873_07825</name>
</gene>
<evidence type="ECO:0000313" key="15">
    <source>
        <dbReference type="EMBL" id="RDY59297.1"/>
    </source>
</evidence>
<dbReference type="InterPro" id="IPR020568">
    <property type="entry name" value="Ribosomal_Su5_D2-typ_SF"/>
</dbReference>
<dbReference type="GO" id="GO:0005829">
    <property type="term" value="C:cytosol"/>
    <property type="evidence" value="ECO:0007669"/>
    <property type="project" value="TreeGrafter"/>
</dbReference>
<accession>A0A371JP66</accession>
<dbReference type="EC" id="2.7.1.6" evidence="11"/>
<dbReference type="Gene3D" id="3.30.70.890">
    <property type="entry name" value="GHMP kinase, C-terminal domain"/>
    <property type="match status" value="1"/>
</dbReference>
<dbReference type="PRINTS" id="PR00959">
    <property type="entry name" value="MEVGALKINASE"/>
</dbReference>
<dbReference type="InterPro" id="IPR000705">
    <property type="entry name" value="Galactokinase"/>
</dbReference>
<evidence type="ECO:0000256" key="10">
    <source>
        <dbReference type="ARBA" id="ARBA00023277"/>
    </source>
</evidence>
<dbReference type="GO" id="GO:0005524">
    <property type="term" value="F:ATP binding"/>
    <property type="evidence" value="ECO:0007669"/>
    <property type="project" value="UniProtKB-UniRule"/>
</dbReference>
<evidence type="ECO:0000256" key="1">
    <source>
        <dbReference type="ARBA" id="ARBA00006566"/>
    </source>
</evidence>
<evidence type="ECO:0000256" key="7">
    <source>
        <dbReference type="ARBA" id="ARBA00022840"/>
    </source>
</evidence>
<dbReference type="GO" id="GO:0046872">
    <property type="term" value="F:metal ion binding"/>
    <property type="evidence" value="ECO:0007669"/>
    <property type="project" value="UniProtKB-KW"/>
</dbReference>
<dbReference type="Gene3D" id="3.30.230.10">
    <property type="match status" value="1"/>
</dbReference>
<evidence type="ECO:0000259" key="13">
    <source>
        <dbReference type="Pfam" id="PF08544"/>
    </source>
</evidence>
<dbReference type="Pfam" id="PF00288">
    <property type="entry name" value="GHMP_kinases_N"/>
    <property type="match status" value="1"/>
</dbReference>
<protein>
    <recommendedName>
        <fullName evidence="11">Galactokinase</fullName>
        <ecNumber evidence="11">2.7.1.6</ecNumber>
    </recommendedName>
</protein>
<keyword evidence="9" id="KW-0299">Galactose metabolism</keyword>
<keyword evidence="2" id="KW-0963">Cytoplasm</keyword>
<dbReference type="InterPro" id="IPR019539">
    <property type="entry name" value="GalKase_N"/>
</dbReference>
<dbReference type="PRINTS" id="PR00473">
    <property type="entry name" value="GALCTOKINASE"/>
</dbReference>
<dbReference type="SUPFAM" id="SSF55060">
    <property type="entry name" value="GHMP Kinase, C-terminal domain"/>
    <property type="match status" value="1"/>
</dbReference>
<dbReference type="GO" id="GO:0006012">
    <property type="term" value="P:galactose metabolic process"/>
    <property type="evidence" value="ECO:0007669"/>
    <property type="project" value="UniProtKB-UniRule"/>
</dbReference>
<comment type="caution">
    <text evidence="15">The sequence shown here is derived from an EMBL/GenBank/DDBJ whole genome shotgun (WGS) entry which is preliminary data.</text>
</comment>
<evidence type="ECO:0000256" key="3">
    <source>
        <dbReference type="ARBA" id="ARBA00022679"/>
    </source>
</evidence>
<feature type="domain" description="GHMP kinase C-terminal" evidence="13">
    <location>
        <begin position="271"/>
        <end position="351"/>
    </location>
</feature>
<dbReference type="InterPro" id="IPR014721">
    <property type="entry name" value="Ribsml_uS5_D2-typ_fold_subgr"/>
</dbReference>
<reference evidence="15 16" key="1">
    <citation type="submission" date="2018-08" db="EMBL/GenBank/DDBJ databases">
        <title>Muricauda nanhaiensis sp. nov., isolated from seawater of the South China Sea.</title>
        <authorList>
            <person name="Dang Y."/>
        </authorList>
    </citation>
    <scope>NUCLEOTIDE SEQUENCE [LARGE SCALE GENOMIC DNA]</scope>
    <source>
        <strain evidence="15 16">SM1704</strain>
    </source>
</reference>
<dbReference type="OrthoDB" id="250531at2"/>
<name>A0A371JP66_9FLAO</name>
<keyword evidence="10" id="KW-0119">Carbohydrate metabolism</keyword>
<evidence type="ECO:0000256" key="9">
    <source>
        <dbReference type="ARBA" id="ARBA00023144"/>
    </source>
</evidence>
<keyword evidence="7" id="KW-0067">ATP-binding</keyword>
<evidence type="ECO:0000256" key="5">
    <source>
        <dbReference type="ARBA" id="ARBA00022741"/>
    </source>
</evidence>
<dbReference type="InterPro" id="IPR006206">
    <property type="entry name" value="Mevalonate/galactokinase"/>
</dbReference>
<keyword evidence="6 15" id="KW-0418">Kinase</keyword>
<feature type="domain" description="GHMP kinase N-terminal" evidence="12">
    <location>
        <begin position="77"/>
        <end position="166"/>
    </location>
</feature>
<comment type="similarity">
    <text evidence="1">Belongs to the GHMP kinase family. GalK subfamily.</text>
</comment>
<keyword evidence="8" id="KW-0460">Magnesium</keyword>
<dbReference type="NCBIfam" id="TIGR00131">
    <property type="entry name" value="gal_kin"/>
    <property type="match status" value="1"/>
</dbReference>
<dbReference type="FunFam" id="3.30.230.10:FF:000017">
    <property type="entry name" value="Galactokinase"/>
    <property type="match status" value="1"/>
</dbReference>
<dbReference type="GO" id="GO:0004335">
    <property type="term" value="F:galactokinase activity"/>
    <property type="evidence" value="ECO:0007669"/>
    <property type="project" value="UniProtKB-UniRule"/>
</dbReference>
<sequence length="376" mass="41711">MSFKAEIIVKSPGRINLIGGHTDYNGGFVLPTAIEKTIELSLSKNGTRTCTIKSGDYKSGFSVDLDSIEKSNFHWHNYILGVIAEIQKIKGEQLGGFDCVISSSLPMGSGISSSAALECGLAKGLNELFGLELSEMQLIELSRDAEHNFVGTKCGIMDQFAVVMGKKNQLIKLNCKTLEYEYVEADFNPYKIVLLNTNVSHNLSTSEYNTRREECQAALDMINQKSKTSYKYLCDVTSESVKKMEGFMPAKLYNRALYVTQENERVVKGVKELAKGDLSFLGKCLYESHHGLQHLYEVSCPELDFLVEFSKEYTDVIGSRMMGGGFGGCTINLVHKSGLKAYIEKVAKAYYKKFNIELTPIMVSTGDGVTITRQTN</sequence>
<dbReference type="PIRSF" id="PIRSF000530">
    <property type="entry name" value="Galactokinase"/>
    <property type="match status" value="1"/>
</dbReference>
<dbReference type="Pfam" id="PF10509">
    <property type="entry name" value="GalKase_gal_bdg"/>
    <property type="match status" value="1"/>
</dbReference>
<evidence type="ECO:0000256" key="11">
    <source>
        <dbReference type="NCBIfam" id="TIGR00131"/>
    </source>
</evidence>
<keyword evidence="3 15" id="KW-0808">Transferase</keyword>
<keyword evidence="16" id="KW-1185">Reference proteome</keyword>
<keyword evidence="4" id="KW-0479">Metal-binding</keyword>
<dbReference type="RefSeq" id="WP_116183911.1">
    <property type="nucleotide sequence ID" value="NZ_QTJX01000002.1"/>
</dbReference>
<dbReference type="FunFam" id="3.30.70.890:FF:000001">
    <property type="entry name" value="Galactokinase"/>
    <property type="match status" value="1"/>
</dbReference>
<dbReference type="PANTHER" id="PTHR10457">
    <property type="entry name" value="MEVALONATE KINASE/GALACTOKINASE"/>
    <property type="match status" value="1"/>
</dbReference>
<dbReference type="EMBL" id="QTJX01000002">
    <property type="protein sequence ID" value="RDY59297.1"/>
    <property type="molecule type" value="Genomic_DNA"/>
</dbReference>
<evidence type="ECO:0000256" key="4">
    <source>
        <dbReference type="ARBA" id="ARBA00022723"/>
    </source>
</evidence>
<dbReference type="InterPro" id="IPR006204">
    <property type="entry name" value="GHMP_kinase_N_dom"/>
</dbReference>
<keyword evidence="5" id="KW-0547">Nucleotide-binding</keyword>
<dbReference type="Proteomes" id="UP000261828">
    <property type="component" value="Unassembled WGS sequence"/>
</dbReference>